<gene>
    <name evidence="2" type="ORF">AA20_11030</name>
</gene>
<name>A0A0G9JT52_9BACT</name>
<feature type="transmembrane region" description="Helical" evidence="1">
    <location>
        <begin position="425"/>
        <end position="444"/>
    </location>
</feature>
<reference evidence="2 3" key="1">
    <citation type="submission" date="2014-01" db="EMBL/GenBank/DDBJ databases">
        <title>Development of a Comparative Genomic Fingerprinting Assay for High Resolution Genotyping of Arcobacter butzleri.</title>
        <authorList>
            <person name="Webb A.L."/>
            <person name="Inglis G.D."/>
            <person name="Kruczkiewicz P."/>
            <person name="Selinger L.B."/>
            <person name="Taboada E.N."/>
        </authorList>
    </citation>
    <scope>NUCLEOTIDE SEQUENCE [LARGE SCALE GENOMIC DNA]</scope>
    <source>
        <strain evidence="2 3">L348</strain>
    </source>
</reference>
<dbReference type="EMBL" id="JAIQ01000151">
    <property type="protein sequence ID" value="KLD97468.1"/>
    <property type="molecule type" value="Genomic_DNA"/>
</dbReference>
<feature type="transmembrane region" description="Helical" evidence="1">
    <location>
        <begin position="395"/>
        <end position="413"/>
    </location>
</feature>
<evidence type="ECO:0000256" key="1">
    <source>
        <dbReference type="SAM" id="Phobius"/>
    </source>
</evidence>
<protein>
    <submittedName>
        <fullName evidence="2">ABC transporter permease</fullName>
    </submittedName>
</protein>
<dbReference type="Proteomes" id="UP000035514">
    <property type="component" value="Unassembled WGS sequence"/>
</dbReference>
<dbReference type="AlphaFoldDB" id="A0A0G9JT52"/>
<dbReference type="RefSeq" id="WP_046997266.1">
    <property type="nucleotide sequence ID" value="NZ_JAIQ01000151.1"/>
</dbReference>
<proteinExistence type="predicted"/>
<feature type="transmembrane region" description="Helical" evidence="1">
    <location>
        <begin position="27"/>
        <end position="49"/>
    </location>
</feature>
<dbReference type="PANTHER" id="PTHR34219:SF9">
    <property type="entry name" value="IRON-REGULATED INNER MEMBRANE PROTEIN"/>
    <property type="match status" value="1"/>
</dbReference>
<dbReference type="Pfam" id="PF03929">
    <property type="entry name" value="PepSY_TM"/>
    <property type="match status" value="1"/>
</dbReference>
<organism evidence="2 3">
    <name type="scientific">Aliarcobacter butzleri L348</name>
    <dbReference type="NCBI Taxonomy" id="1447256"/>
    <lineage>
        <taxon>Bacteria</taxon>
        <taxon>Pseudomonadati</taxon>
        <taxon>Campylobacterota</taxon>
        <taxon>Epsilonproteobacteria</taxon>
        <taxon>Campylobacterales</taxon>
        <taxon>Arcobacteraceae</taxon>
        <taxon>Aliarcobacter</taxon>
    </lineage>
</organism>
<keyword evidence="1" id="KW-1133">Transmembrane helix</keyword>
<accession>A0A0G9JT52</accession>
<dbReference type="PATRIC" id="fig|1447256.3.peg.2158"/>
<feature type="transmembrane region" description="Helical" evidence="1">
    <location>
        <begin position="456"/>
        <end position="474"/>
    </location>
</feature>
<evidence type="ECO:0000313" key="3">
    <source>
        <dbReference type="Proteomes" id="UP000035514"/>
    </source>
</evidence>
<keyword evidence="1" id="KW-0812">Transmembrane</keyword>
<comment type="caution">
    <text evidence="2">The sequence shown here is derived from an EMBL/GenBank/DDBJ whole genome shotgun (WGS) entry which is preliminary data.</text>
</comment>
<evidence type="ECO:0000313" key="2">
    <source>
        <dbReference type="EMBL" id="KLD97468.1"/>
    </source>
</evidence>
<feature type="transmembrane region" description="Helical" evidence="1">
    <location>
        <begin position="486"/>
        <end position="508"/>
    </location>
</feature>
<feature type="transmembrane region" description="Helical" evidence="1">
    <location>
        <begin position="192"/>
        <end position="214"/>
    </location>
</feature>
<dbReference type="InterPro" id="IPR005625">
    <property type="entry name" value="PepSY-ass_TM"/>
</dbReference>
<keyword evidence="1" id="KW-0472">Membrane</keyword>
<feature type="transmembrane region" description="Helical" evidence="1">
    <location>
        <begin position="146"/>
        <end position="172"/>
    </location>
</feature>
<dbReference type="PANTHER" id="PTHR34219">
    <property type="entry name" value="IRON-REGULATED INNER MEMBRANE PROTEIN-RELATED"/>
    <property type="match status" value="1"/>
</dbReference>
<feature type="transmembrane region" description="Helical" evidence="1">
    <location>
        <begin position="354"/>
        <end position="375"/>
    </location>
</feature>
<sequence length="527" mass="60295">MNQEITQQEKKKLFNQRLQRVHVTTGISFSLLMYVAVFFGIFAILLPYIQVWEKPSRHFKVAEPTAINYGAMVDPVLADPEYPKINPISITFPGYMEDPALRISTEFVETKVFNPNTSLEVENEGDLSRLASFLNHMHYGRPFKDFGYLLFGFMAVGVMFLVIGGVILILKIKYKNSTSTKTGVFSKWHRKIFTWVFPPFIIITLTGAFMNIGYDGSAPMTYLASKGETHEIWKLTGPVLYPDEPRIEKKNDIVAMLPMNELLKKAKEIAPEIDFQRVKIINWYDSSAIAKFEGYNPYMPFLNGISNKPSVTLSGVDGTLISQQKVMDKHWSGLFYDSVFFLHFLFGVDTFTRLFIATLMTVSTFAIGFGVLLWLEKRARKFPLDIPVYQGFGKLSLAVMIGVIPATGLLFFLQWILPFDMENRVLIQKGLFAVLWIGTLTWAFYRLDSYKTAKEFLYLGGILFILSPIVHFINSGFSPIRLINEQMYVILSVDIGLFIFGVILLFVAKKLPTQREKIQAFWTKERN</sequence>